<sequence length="125" mass="14731">MTTSNPAAMIEHYQVLAELEREFPELTPELEDTQCKRNMYRQLSCFARFTNRFIDQQDLAQVRRCFQHANHLWQHGDQRVQAALQNSYLFALHMYQNSQLSMQLRILLGPALTRCAQQLTYAQLP</sequence>
<evidence type="ECO:0000259" key="1">
    <source>
        <dbReference type="Pfam" id="PF24722"/>
    </source>
</evidence>
<dbReference type="InterPro" id="IPR056091">
    <property type="entry name" value="DUF7674"/>
</dbReference>
<organism evidence="2 3">
    <name type="scientific">Rufibacter quisquiliarum</name>
    <dbReference type="NCBI Taxonomy" id="1549639"/>
    <lineage>
        <taxon>Bacteria</taxon>
        <taxon>Pseudomonadati</taxon>
        <taxon>Bacteroidota</taxon>
        <taxon>Cytophagia</taxon>
        <taxon>Cytophagales</taxon>
        <taxon>Hymenobacteraceae</taxon>
        <taxon>Rufibacter</taxon>
    </lineage>
</organism>
<reference evidence="2 3" key="1">
    <citation type="submission" date="2020-08" db="EMBL/GenBank/DDBJ databases">
        <title>Genomic Encyclopedia of Type Strains, Phase IV (KMG-IV): sequencing the most valuable type-strain genomes for metagenomic binning, comparative biology and taxonomic classification.</title>
        <authorList>
            <person name="Goeker M."/>
        </authorList>
    </citation>
    <scope>NUCLEOTIDE SEQUENCE [LARGE SCALE GENOMIC DNA]</scope>
    <source>
        <strain evidence="2 3">DSM 29854</strain>
    </source>
</reference>
<evidence type="ECO:0000313" key="3">
    <source>
        <dbReference type="Proteomes" id="UP000563094"/>
    </source>
</evidence>
<gene>
    <name evidence="2" type="ORF">FHS90_002158</name>
</gene>
<comment type="caution">
    <text evidence="2">The sequence shown here is derived from an EMBL/GenBank/DDBJ whole genome shotgun (WGS) entry which is preliminary data.</text>
</comment>
<name>A0A839GPJ1_9BACT</name>
<dbReference type="EMBL" id="JACJIQ010000007">
    <property type="protein sequence ID" value="MBA9077445.1"/>
    <property type="molecule type" value="Genomic_DNA"/>
</dbReference>
<evidence type="ECO:0000313" key="2">
    <source>
        <dbReference type="EMBL" id="MBA9077445.1"/>
    </source>
</evidence>
<dbReference type="Proteomes" id="UP000563094">
    <property type="component" value="Unassembled WGS sequence"/>
</dbReference>
<protein>
    <recommendedName>
        <fullName evidence="1">DUF7674 domain-containing protein</fullName>
    </recommendedName>
</protein>
<feature type="domain" description="DUF7674" evidence="1">
    <location>
        <begin position="17"/>
        <end position="118"/>
    </location>
</feature>
<accession>A0A839GPJ1</accession>
<keyword evidence="3" id="KW-1185">Reference proteome</keyword>
<proteinExistence type="predicted"/>
<dbReference type="RefSeq" id="WP_182512979.1">
    <property type="nucleotide sequence ID" value="NZ_JACJIQ010000007.1"/>
</dbReference>
<dbReference type="Pfam" id="PF24722">
    <property type="entry name" value="DUF7674"/>
    <property type="match status" value="1"/>
</dbReference>
<dbReference type="AlphaFoldDB" id="A0A839GPJ1"/>